<dbReference type="SMART" id="SM01134">
    <property type="entry name" value="DeoRC"/>
    <property type="match status" value="1"/>
</dbReference>
<dbReference type="SUPFAM" id="SSF46785">
    <property type="entry name" value="Winged helix' DNA-binding domain"/>
    <property type="match status" value="1"/>
</dbReference>
<protein>
    <submittedName>
        <fullName evidence="5">Transcriptional regulator</fullName>
    </submittedName>
</protein>
<evidence type="ECO:0000256" key="1">
    <source>
        <dbReference type="ARBA" id="ARBA00023015"/>
    </source>
</evidence>
<keyword evidence="2" id="KW-0238">DNA-binding</keyword>
<dbReference type="PRINTS" id="PR00033">
    <property type="entry name" value="HTHASNC"/>
</dbReference>
<evidence type="ECO:0000313" key="5">
    <source>
        <dbReference type="EMBL" id="OYD07414.1"/>
    </source>
</evidence>
<comment type="caution">
    <text evidence="5">The sequence shown here is derived from an EMBL/GenBank/DDBJ whole genome shotgun (WGS) entry which is preliminary data.</text>
</comment>
<dbReference type="InterPro" id="IPR037171">
    <property type="entry name" value="NagB/RpiA_transferase-like"/>
</dbReference>
<reference evidence="5 6" key="1">
    <citation type="submission" date="2017-07" db="EMBL/GenBank/DDBJ databases">
        <title>The genome sequence of Paludifilum halophilum highlights mechanisms for microbial adaptation to high salt environemnts.</title>
        <authorList>
            <person name="Belbahri L."/>
        </authorList>
    </citation>
    <scope>NUCLEOTIDE SEQUENCE [LARGE SCALE GENOMIC DNA]</scope>
    <source>
        <strain evidence="5 6">DSM 102817</strain>
    </source>
</reference>
<proteinExistence type="predicted"/>
<dbReference type="InterPro" id="IPR011991">
    <property type="entry name" value="ArsR-like_HTH"/>
</dbReference>
<dbReference type="GO" id="GO:0043565">
    <property type="term" value="F:sequence-specific DNA binding"/>
    <property type="evidence" value="ECO:0007669"/>
    <property type="project" value="InterPro"/>
</dbReference>
<evidence type="ECO:0000256" key="3">
    <source>
        <dbReference type="ARBA" id="ARBA00023163"/>
    </source>
</evidence>
<dbReference type="Proteomes" id="UP000215459">
    <property type="component" value="Unassembled WGS sequence"/>
</dbReference>
<name>A0A235B540_9BACL</name>
<dbReference type="RefSeq" id="WP_094264650.1">
    <property type="nucleotide sequence ID" value="NZ_NOWF01000006.1"/>
</dbReference>
<dbReference type="PROSITE" id="PS51000">
    <property type="entry name" value="HTH_DEOR_2"/>
    <property type="match status" value="1"/>
</dbReference>
<dbReference type="PANTHER" id="PTHR30363">
    <property type="entry name" value="HTH-TYPE TRANSCRIPTIONAL REGULATOR SRLR-RELATED"/>
    <property type="match status" value="1"/>
</dbReference>
<keyword evidence="3" id="KW-0804">Transcription</keyword>
<dbReference type="AlphaFoldDB" id="A0A235B540"/>
<dbReference type="InterPro" id="IPR014036">
    <property type="entry name" value="DeoR-like_C"/>
</dbReference>
<evidence type="ECO:0000313" key="6">
    <source>
        <dbReference type="Proteomes" id="UP000215459"/>
    </source>
</evidence>
<dbReference type="InterPro" id="IPR000485">
    <property type="entry name" value="AsnC-type_HTH_dom"/>
</dbReference>
<dbReference type="InterPro" id="IPR036388">
    <property type="entry name" value="WH-like_DNA-bd_sf"/>
</dbReference>
<dbReference type="GO" id="GO:0003700">
    <property type="term" value="F:DNA-binding transcription factor activity"/>
    <property type="evidence" value="ECO:0007669"/>
    <property type="project" value="InterPro"/>
</dbReference>
<dbReference type="SMART" id="SM00420">
    <property type="entry name" value="HTH_DEOR"/>
    <property type="match status" value="1"/>
</dbReference>
<keyword evidence="6" id="KW-1185">Reference proteome</keyword>
<dbReference type="Pfam" id="PF08220">
    <property type="entry name" value="HTH_DeoR"/>
    <property type="match status" value="1"/>
</dbReference>
<dbReference type="SUPFAM" id="SSF100950">
    <property type="entry name" value="NagB/RpiA/CoA transferase-like"/>
    <property type="match status" value="1"/>
</dbReference>
<sequence length="257" mass="29162">MVKLFVSERRKEIMQILHRQHRITVKELSKKVGVSEATLRMDLNQMEKEGLLKRTHGGAILNDYIENETTFSVREKKNRAEKMKIAEKAEKLIESDQCLLLDGSSTALELARVLKNKKIRLTVVTNGIYTALELRENPDITCILIGGIVQKGSGSLEGTIGTDTLKNINVDIMFTSAYGFCFETGLTDFNVYEVELKKEMIKKANKVVALIDHTKINKSSISSFVSADHIDRLITDMKLPEDMLKRFRDCDIHVDDQ</sequence>
<dbReference type="Pfam" id="PF00455">
    <property type="entry name" value="DeoRC"/>
    <property type="match status" value="1"/>
</dbReference>
<keyword evidence="1" id="KW-0805">Transcription regulation</keyword>
<organism evidence="5 6">
    <name type="scientific">Paludifilum halophilum</name>
    <dbReference type="NCBI Taxonomy" id="1642702"/>
    <lineage>
        <taxon>Bacteria</taxon>
        <taxon>Bacillati</taxon>
        <taxon>Bacillota</taxon>
        <taxon>Bacilli</taxon>
        <taxon>Bacillales</taxon>
        <taxon>Thermoactinomycetaceae</taxon>
        <taxon>Paludifilum</taxon>
    </lineage>
</organism>
<evidence type="ECO:0000256" key="2">
    <source>
        <dbReference type="ARBA" id="ARBA00023125"/>
    </source>
</evidence>
<accession>A0A235B540</accession>
<dbReference type="PANTHER" id="PTHR30363:SF44">
    <property type="entry name" value="AGA OPERON TRANSCRIPTIONAL REPRESSOR-RELATED"/>
    <property type="match status" value="1"/>
</dbReference>
<dbReference type="InterPro" id="IPR001034">
    <property type="entry name" value="DeoR_HTH"/>
</dbReference>
<feature type="domain" description="HTH deoR-type" evidence="4">
    <location>
        <begin position="6"/>
        <end position="61"/>
    </location>
</feature>
<dbReference type="InterPro" id="IPR050313">
    <property type="entry name" value="Carb_Metab_HTH_regulators"/>
</dbReference>
<dbReference type="EMBL" id="NOWF01000006">
    <property type="protein sequence ID" value="OYD07414.1"/>
    <property type="molecule type" value="Genomic_DNA"/>
</dbReference>
<dbReference type="CDD" id="cd00090">
    <property type="entry name" value="HTH_ARSR"/>
    <property type="match status" value="1"/>
</dbReference>
<gene>
    <name evidence="5" type="ORF">CHM34_10925</name>
</gene>
<dbReference type="OrthoDB" id="9797223at2"/>
<dbReference type="Gene3D" id="1.10.10.10">
    <property type="entry name" value="Winged helix-like DNA-binding domain superfamily/Winged helix DNA-binding domain"/>
    <property type="match status" value="1"/>
</dbReference>
<dbReference type="InterPro" id="IPR036390">
    <property type="entry name" value="WH_DNA-bd_sf"/>
</dbReference>
<dbReference type="Gene3D" id="3.40.50.1360">
    <property type="match status" value="1"/>
</dbReference>
<evidence type="ECO:0000259" key="4">
    <source>
        <dbReference type="PROSITE" id="PS51000"/>
    </source>
</evidence>
<dbReference type="PRINTS" id="PR00037">
    <property type="entry name" value="HTHLACR"/>
</dbReference>